<dbReference type="Gene3D" id="1.10.12.10">
    <property type="entry name" value="Lyase 2-enoyl-coa Hydratase, Chain A, domain 2"/>
    <property type="match status" value="1"/>
</dbReference>
<gene>
    <name evidence="9" type="ORF">HNQ59_001565</name>
</gene>
<dbReference type="InterPro" id="IPR029045">
    <property type="entry name" value="ClpP/crotonase-like_dom_sf"/>
</dbReference>
<dbReference type="GO" id="GO:0016853">
    <property type="term" value="F:isomerase activity"/>
    <property type="evidence" value="ECO:0007669"/>
    <property type="project" value="UniProtKB-KW"/>
</dbReference>
<comment type="caution">
    <text evidence="9">The sequence shown here is derived from an EMBL/GenBank/DDBJ whole genome shotgun (WGS) entry which is preliminary data.</text>
</comment>
<evidence type="ECO:0000313" key="9">
    <source>
        <dbReference type="EMBL" id="MBB5018277.1"/>
    </source>
</evidence>
<dbReference type="FunFam" id="3.90.226.10:FF:000024">
    <property type="entry name" value="Delta3,5-delta2,4-dienoyl-CoA isomerase"/>
    <property type="match status" value="1"/>
</dbReference>
<keyword evidence="7" id="KW-0576">Peroxisome</keyword>
<accession>A0A840MMU6</accession>
<dbReference type="UniPathway" id="UPA00659"/>
<evidence type="ECO:0000256" key="7">
    <source>
        <dbReference type="ARBA" id="ARBA00023140"/>
    </source>
</evidence>
<keyword evidence="5" id="KW-0007">Acetylation</keyword>
<evidence type="ECO:0000256" key="1">
    <source>
        <dbReference type="ARBA" id="ARBA00004275"/>
    </source>
</evidence>
<evidence type="ECO:0000256" key="6">
    <source>
        <dbReference type="ARBA" id="ARBA00023098"/>
    </source>
</evidence>
<evidence type="ECO:0000256" key="3">
    <source>
        <dbReference type="ARBA" id="ARBA00005254"/>
    </source>
</evidence>
<sequence length="270" mass="29867">MQLDTIKITLENHIALVELNRPDKANAMDERMWADIRQAFDWIDDEPAARVAVLAGNGKHFCSGIDLMMMMGLKARIEDPCEARSREKLRRIIVDLQDCLTALERCRKPVLAAIHGACVGGGVDLICAADMRYTTDDAYFCVKEADMGLVADVGTLQRLPRLIGEGQARELAYTCRRVSGTEAVQLGLANRSFADRDTLLQSVMSIAADIARKSPLVMRGTKQVLNYSRDHSVADGLDFVAGWNAAMLMSADIQEAIMASMQKRDGQFRD</sequence>
<keyword evidence="10" id="KW-1185">Reference proteome</keyword>
<keyword evidence="6" id="KW-0443">Lipid metabolism</keyword>
<dbReference type="GO" id="GO:0006635">
    <property type="term" value="P:fatty acid beta-oxidation"/>
    <property type="evidence" value="ECO:0007669"/>
    <property type="project" value="UniProtKB-UniPathway"/>
</dbReference>
<dbReference type="InterPro" id="IPR001753">
    <property type="entry name" value="Enoyl-CoA_hydra/iso"/>
</dbReference>
<dbReference type="CDD" id="cd06558">
    <property type="entry name" value="crotonase-like"/>
    <property type="match status" value="1"/>
</dbReference>
<dbReference type="EMBL" id="JACHHY010000008">
    <property type="protein sequence ID" value="MBB5018277.1"/>
    <property type="molecule type" value="Genomic_DNA"/>
</dbReference>
<evidence type="ECO:0000256" key="4">
    <source>
        <dbReference type="ARBA" id="ARBA00022832"/>
    </source>
</evidence>
<keyword evidence="4" id="KW-0276">Fatty acid metabolism</keyword>
<organism evidence="9 10">
    <name type="scientific">Chitinivorax tropicus</name>
    <dbReference type="NCBI Taxonomy" id="714531"/>
    <lineage>
        <taxon>Bacteria</taxon>
        <taxon>Pseudomonadati</taxon>
        <taxon>Pseudomonadota</taxon>
        <taxon>Betaproteobacteria</taxon>
        <taxon>Chitinivorax</taxon>
    </lineage>
</organism>
<dbReference type="EC" id="4.2.1.17" evidence="9"/>
<protein>
    <submittedName>
        <fullName evidence="9">Enoyl-CoA hydratase</fullName>
        <ecNumber evidence="9">4.2.1.17</ecNumber>
    </submittedName>
</protein>
<keyword evidence="8" id="KW-0413">Isomerase</keyword>
<dbReference type="SUPFAM" id="SSF52096">
    <property type="entry name" value="ClpP/crotonase"/>
    <property type="match status" value="1"/>
</dbReference>
<name>A0A840MMU6_9PROT</name>
<dbReference type="InterPro" id="IPR014748">
    <property type="entry name" value="Enoyl-CoA_hydra_C"/>
</dbReference>
<dbReference type="PANTHER" id="PTHR43149:SF1">
    <property type="entry name" value="DELTA(3,5)-DELTA(2,4)-DIENOYL-COA ISOMERASE, MITOCHONDRIAL"/>
    <property type="match status" value="1"/>
</dbReference>
<reference evidence="9 10" key="1">
    <citation type="submission" date="2020-08" db="EMBL/GenBank/DDBJ databases">
        <title>Genomic Encyclopedia of Type Strains, Phase IV (KMG-IV): sequencing the most valuable type-strain genomes for metagenomic binning, comparative biology and taxonomic classification.</title>
        <authorList>
            <person name="Goeker M."/>
        </authorList>
    </citation>
    <scope>NUCLEOTIDE SEQUENCE [LARGE SCALE GENOMIC DNA]</scope>
    <source>
        <strain evidence="9 10">DSM 27165</strain>
    </source>
</reference>
<dbReference type="Pfam" id="PF00378">
    <property type="entry name" value="ECH_1"/>
    <property type="match status" value="1"/>
</dbReference>
<dbReference type="Gene3D" id="3.90.226.10">
    <property type="entry name" value="2-enoyl-CoA Hydratase, Chain A, domain 1"/>
    <property type="match status" value="1"/>
</dbReference>
<evidence type="ECO:0000313" key="10">
    <source>
        <dbReference type="Proteomes" id="UP000575898"/>
    </source>
</evidence>
<keyword evidence="9" id="KW-0456">Lyase</keyword>
<evidence type="ECO:0000256" key="8">
    <source>
        <dbReference type="ARBA" id="ARBA00023235"/>
    </source>
</evidence>
<dbReference type="GO" id="GO:0005737">
    <property type="term" value="C:cytoplasm"/>
    <property type="evidence" value="ECO:0007669"/>
    <property type="project" value="UniProtKB-ARBA"/>
</dbReference>
<proteinExistence type="inferred from homology"/>
<dbReference type="PANTHER" id="PTHR43149">
    <property type="entry name" value="ENOYL-COA HYDRATASE"/>
    <property type="match status" value="1"/>
</dbReference>
<comment type="pathway">
    <text evidence="2">Lipid metabolism; fatty acid beta-oxidation.</text>
</comment>
<comment type="subcellular location">
    <subcellularLocation>
        <location evidence="1">Peroxisome</location>
    </subcellularLocation>
</comment>
<dbReference type="GO" id="GO:0004300">
    <property type="term" value="F:enoyl-CoA hydratase activity"/>
    <property type="evidence" value="ECO:0007669"/>
    <property type="project" value="UniProtKB-EC"/>
</dbReference>
<dbReference type="RefSeq" id="WP_184037319.1">
    <property type="nucleotide sequence ID" value="NZ_JACHHY010000008.1"/>
</dbReference>
<comment type="similarity">
    <text evidence="3">Belongs to the enoyl-CoA hydratase/isomerase family.</text>
</comment>
<evidence type="ECO:0000256" key="5">
    <source>
        <dbReference type="ARBA" id="ARBA00022990"/>
    </source>
</evidence>
<dbReference type="NCBIfam" id="NF004794">
    <property type="entry name" value="PRK06142.1"/>
    <property type="match status" value="1"/>
</dbReference>
<dbReference type="Proteomes" id="UP000575898">
    <property type="component" value="Unassembled WGS sequence"/>
</dbReference>
<dbReference type="InterPro" id="IPR045002">
    <property type="entry name" value="Ech1-like"/>
</dbReference>
<evidence type="ECO:0000256" key="2">
    <source>
        <dbReference type="ARBA" id="ARBA00005005"/>
    </source>
</evidence>
<dbReference type="FunFam" id="1.10.12.10:FF:000004">
    <property type="entry name" value="Delta3,5-delta2,4-dienoyl-CoA isomerase"/>
    <property type="match status" value="1"/>
</dbReference>
<dbReference type="AlphaFoldDB" id="A0A840MMU6"/>